<keyword evidence="5" id="KW-0633">Potassium transport</keyword>
<protein>
    <submittedName>
        <fullName evidence="14">Monovalent cation:proton antiporter-2 (CPA2) family protein</fullName>
    </submittedName>
</protein>
<dbReference type="EMBL" id="JBHLVX010000042">
    <property type="protein sequence ID" value="MFC0268444.1"/>
    <property type="molecule type" value="Genomic_DNA"/>
</dbReference>
<feature type="transmembrane region" description="Helical" evidence="12">
    <location>
        <begin position="179"/>
        <end position="201"/>
    </location>
</feature>
<evidence type="ECO:0000256" key="1">
    <source>
        <dbReference type="ARBA" id="ARBA00004141"/>
    </source>
</evidence>
<evidence type="ECO:0000256" key="6">
    <source>
        <dbReference type="ARBA" id="ARBA00022692"/>
    </source>
</evidence>
<keyword evidence="8 12" id="KW-1133">Transmembrane helix</keyword>
<evidence type="ECO:0000256" key="5">
    <source>
        <dbReference type="ARBA" id="ARBA00022538"/>
    </source>
</evidence>
<evidence type="ECO:0000256" key="12">
    <source>
        <dbReference type="SAM" id="Phobius"/>
    </source>
</evidence>
<dbReference type="NCBIfam" id="TIGR00932">
    <property type="entry name" value="2a37"/>
    <property type="match status" value="1"/>
</dbReference>
<dbReference type="Pfam" id="PF00999">
    <property type="entry name" value="Na_H_Exchanger"/>
    <property type="match status" value="1"/>
</dbReference>
<dbReference type="PANTHER" id="PTHR46157">
    <property type="entry name" value="K(+) EFFLUX ANTIPORTER 3, CHLOROPLASTIC"/>
    <property type="match status" value="1"/>
</dbReference>
<keyword evidence="3" id="KW-0813">Transport</keyword>
<evidence type="ECO:0000259" key="13">
    <source>
        <dbReference type="PROSITE" id="PS51201"/>
    </source>
</evidence>
<feature type="transmembrane region" description="Helical" evidence="12">
    <location>
        <begin position="237"/>
        <end position="256"/>
    </location>
</feature>
<dbReference type="Proteomes" id="UP001589814">
    <property type="component" value="Unassembled WGS sequence"/>
</dbReference>
<feature type="transmembrane region" description="Helical" evidence="12">
    <location>
        <begin position="268"/>
        <end position="287"/>
    </location>
</feature>
<proteinExistence type="inferred from homology"/>
<feature type="transmembrane region" description="Helical" evidence="12">
    <location>
        <begin position="112"/>
        <end position="133"/>
    </location>
</feature>
<feature type="transmembrane region" description="Helical" evidence="12">
    <location>
        <begin position="293"/>
        <end position="314"/>
    </location>
</feature>
<keyword evidence="6 12" id="KW-0812">Transmembrane</keyword>
<dbReference type="RefSeq" id="WP_019950314.1">
    <property type="nucleotide sequence ID" value="NZ_JBHLVX010000042.1"/>
</dbReference>
<feature type="transmembrane region" description="Helical" evidence="12">
    <location>
        <begin position="213"/>
        <end position="231"/>
    </location>
</feature>
<evidence type="ECO:0000256" key="9">
    <source>
        <dbReference type="ARBA" id="ARBA00023065"/>
    </source>
</evidence>
<comment type="similarity">
    <text evidence="2">Belongs to the monovalent cation:proton antiporter 2 (CPA2) transporter (TC 2.A.37) family.</text>
</comment>
<feature type="transmembrane region" description="Helical" evidence="12">
    <location>
        <begin position="145"/>
        <end position="167"/>
    </location>
</feature>
<dbReference type="Gene3D" id="1.20.1530.20">
    <property type="match status" value="1"/>
</dbReference>
<dbReference type="InterPro" id="IPR006153">
    <property type="entry name" value="Cation/H_exchanger_TM"/>
</dbReference>
<feature type="region of interest" description="Disordered" evidence="11">
    <location>
        <begin position="583"/>
        <end position="618"/>
    </location>
</feature>
<keyword evidence="7" id="KW-0630">Potassium</keyword>
<evidence type="ECO:0000256" key="3">
    <source>
        <dbReference type="ARBA" id="ARBA00022448"/>
    </source>
</evidence>
<dbReference type="Gene3D" id="3.40.50.720">
    <property type="entry name" value="NAD(P)-binding Rossmann-like Domain"/>
    <property type="match status" value="1"/>
</dbReference>
<comment type="subcellular location">
    <subcellularLocation>
        <location evidence="1">Membrane</location>
        <topology evidence="1">Multi-pass membrane protein</topology>
    </subcellularLocation>
</comment>
<dbReference type="InterPro" id="IPR036291">
    <property type="entry name" value="NAD(P)-bd_dom_sf"/>
</dbReference>
<sequence>MSFILEAAVMLGAAVIAVPLFARFKLGSILGYLCAGLILGPSISGFIAEPESVLHFSEIGIVMLLFVIGLELEPSRLWQLRKRLFGLGSLQLVLTALLLLPLGLALGLGNTAATLLGLTLALSSTAFALQLLTEHQQLASPHGQTAFAILLFQDLAVIPLLALMPVLGSNGDAESGGPLWLSLLQATGVVVATLVVGRYLFPRVLRMVAGSQVHEVFTAAALFMVLGTAWVMEHAGLSMALGAFLAGVLLADTPYRHELEANIEPFKGILLGLFFLAVGMSVDLALVLQSAPIVVGITLAILLSKMLVLTLLGLATRMPRQQIPRLATVIAQGGEFDFVLLTTAVAAGVIDQRIASLCIAAVTLSMAATPFLYRYGSRLGERLRPAGRRWETQFPDDDPPVIIAGLGRFGQIVARMLRMQNVRFTALDPNIRQVEFIRQFGSRIYYADATRLDLMRAAGLEKAKMLIICVDNEETCTTIARLAREHFPHLEVYARARNRHHAWHLQDLGVRVAIRETFSAGLELSQEALIGLGYPSARAAEAVRLFRDFDQRMFEDSRRYRHDNDQLLQNDRAAMEELYRLFQQEEATPLEERDKEPTAHGDSEEDDPDQQRSARKAS</sequence>
<feature type="transmembrane region" description="Helical" evidence="12">
    <location>
        <begin position="6"/>
        <end position="22"/>
    </location>
</feature>
<feature type="transmembrane region" description="Helical" evidence="12">
    <location>
        <begin position="29"/>
        <end position="47"/>
    </location>
</feature>
<keyword evidence="9" id="KW-0406">Ion transport</keyword>
<evidence type="ECO:0000256" key="2">
    <source>
        <dbReference type="ARBA" id="ARBA00005551"/>
    </source>
</evidence>
<evidence type="ECO:0000256" key="4">
    <source>
        <dbReference type="ARBA" id="ARBA00022449"/>
    </source>
</evidence>
<keyword evidence="15" id="KW-1185">Reference proteome</keyword>
<name>A0ABV6G467_9GAMM</name>
<keyword evidence="10 12" id="KW-0472">Membrane</keyword>
<feature type="transmembrane region" description="Helical" evidence="12">
    <location>
        <begin position="84"/>
        <end position="106"/>
    </location>
</feature>
<accession>A0ABV6G467</accession>
<feature type="transmembrane region" description="Helical" evidence="12">
    <location>
        <begin position="354"/>
        <end position="373"/>
    </location>
</feature>
<gene>
    <name evidence="14" type="ORF">ACFFHW_10705</name>
</gene>
<reference evidence="14 15" key="1">
    <citation type="submission" date="2024-09" db="EMBL/GenBank/DDBJ databases">
        <authorList>
            <person name="Sun Q."/>
            <person name="Mori K."/>
        </authorList>
    </citation>
    <scope>NUCLEOTIDE SEQUENCE [LARGE SCALE GENOMIC DNA]</scope>
    <source>
        <strain evidence="14 15">CCM 7415</strain>
    </source>
</reference>
<evidence type="ECO:0000313" key="14">
    <source>
        <dbReference type="EMBL" id="MFC0268444.1"/>
    </source>
</evidence>
<evidence type="ECO:0000256" key="8">
    <source>
        <dbReference type="ARBA" id="ARBA00022989"/>
    </source>
</evidence>
<evidence type="ECO:0000313" key="15">
    <source>
        <dbReference type="Proteomes" id="UP001589814"/>
    </source>
</evidence>
<comment type="caution">
    <text evidence="14">The sequence shown here is derived from an EMBL/GenBank/DDBJ whole genome shotgun (WGS) entry which is preliminary data.</text>
</comment>
<dbReference type="SUPFAM" id="SSF51735">
    <property type="entry name" value="NAD(P)-binding Rossmann-fold domains"/>
    <property type="match status" value="1"/>
</dbReference>
<organism evidence="14 15">
    <name type="scientific">Kushneria aurantia</name>
    <dbReference type="NCBI Taxonomy" id="504092"/>
    <lineage>
        <taxon>Bacteria</taxon>
        <taxon>Pseudomonadati</taxon>
        <taxon>Pseudomonadota</taxon>
        <taxon>Gammaproteobacteria</taxon>
        <taxon>Oceanospirillales</taxon>
        <taxon>Halomonadaceae</taxon>
        <taxon>Kushneria</taxon>
    </lineage>
</organism>
<dbReference type="InterPro" id="IPR004771">
    <property type="entry name" value="K/H_exchanger"/>
</dbReference>
<dbReference type="PROSITE" id="PS51201">
    <property type="entry name" value="RCK_N"/>
    <property type="match status" value="1"/>
</dbReference>
<dbReference type="PANTHER" id="PTHR46157:SF4">
    <property type="entry name" value="K(+) EFFLUX ANTIPORTER 3, CHLOROPLASTIC"/>
    <property type="match status" value="1"/>
</dbReference>
<keyword evidence="4" id="KW-0050">Antiport</keyword>
<feature type="domain" description="RCK N-terminal" evidence="13">
    <location>
        <begin position="398"/>
        <end position="514"/>
    </location>
</feature>
<evidence type="ECO:0000256" key="7">
    <source>
        <dbReference type="ARBA" id="ARBA00022958"/>
    </source>
</evidence>
<feature type="compositionally biased region" description="Basic and acidic residues" evidence="11">
    <location>
        <begin position="590"/>
        <end position="602"/>
    </location>
</feature>
<evidence type="ECO:0000256" key="10">
    <source>
        <dbReference type="ARBA" id="ARBA00023136"/>
    </source>
</evidence>
<dbReference type="InterPro" id="IPR003148">
    <property type="entry name" value="RCK_N"/>
</dbReference>
<dbReference type="Pfam" id="PF02254">
    <property type="entry name" value="TrkA_N"/>
    <property type="match status" value="1"/>
</dbReference>
<evidence type="ECO:0000256" key="11">
    <source>
        <dbReference type="SAM" id="MobiDB-lite"/>
    </source>
</evidence>
<dbReference type="InterPro" id="IPR038770">
    <property type="entry name" value="Na+/solute_symporter_sf"/>
</dbReference>
<feature type="transmembrane region" description="Helical" evidence="12">
    <location>
        <begin position="53"/>
        <end position="72"/>
    </location>
</feature>